<evidence type="ECO:0000256" key="1">
    <source>
        <dbReference type="SAM" id="MobiDB-lite"/>
    </source>
</evidence>
<comment type="caution">
    <text evidence="2">The sequence shown here is derived from an EMBL/GenBank/DDBJ whole genome shotgun (WGS) entry which is preliminary data.</text>
</comment>
<gene>
    <name evidence="2" type="ORF">VR44_19705</name>
</gene>
<dbReference type="PATRIC" id="fig|68223.7.peg.8559"/>
<keyword evidence="3" id="KW-1185">Reference proteome</keyword>
<dbReference type="Proteomes" id="UP000033551">
    <property type="component" value="Unassembled WGS sequence"/>
</dbReference>
<proteinExistence type="predicted"/>
<evidence type="ECO:0000313" key="2">
    <source>
        <dbReference type="EMBL" id="KJY30720.1"/>
    </source>
</evidence>
<feature type="compositionally biased region" description="Low complexity" evidence="1">
    <location>
        <begin position="60"/>
        <end position="70"/>
    </location>
</feature>
<accession>A0A0F4J958</accession>
<sequence length="165" mass="17296">MTATPSGNEHETDEQRRERERKEREKDKGGFSRAGRLSDGFSGHWPDLFIKTVENPSAETYTGTVTVTDCTPDEPERPASPASQSVTVAPGDSAEASFSLPSDVPADHPRLICSTLSNGGGVTDEGTDTIDLGGGVSPSPDSSPPEPNPNPDSTPPDTDSSEDVG</sequence>
<dbReference type="AlphaFoldDB" id="A0A0F4J958"/>
<evidence type="ECO:0000313" key="3">
    <source>
        <dbReference type="Proteomes" id="UP000033551"/>
    </source>
</evidence>
<reference evidence="2 3" key="1">
    <citation type="submission" date="2015-02" db="EMBL/GenBank/DDBJ databases">
        <authorList>
            <person name="Ju K.-S."/>
            <person name="Doroghazi J.R."/>
            <person name="Metcalf W."/>
        </authorList>
    </citation>
    <scope>NUCLEOTIDE SEQUENCE [LARGE SCALE GENOMIC DNA]</scope>
    <source>
        <strain evidence="2 3">NRRL ISP-5550</strain>
    </source>
</reference>
<dbReference type="EMBL" id="JZWV01000544">
    <property type="protein sequence ID" value="KJY30720.1"/>
    <property type="molecule type" value="Genomic_DNA"/>
</dbReference>
<feature type="region of interest" description="Disordered" evidence="1">
    <location>
        <begin position="1"/>
        <end position="165"/>
    </location>
</feature>
<feature type="compositionally biased region" description="Basic and acidic residues" evidence="1">
    <location>
        <begin position="8"/>
        <end position="30"/>
    </location>
</feature>
<dbReference type="RefSeq" id="WP_045948861.1">
    <property type="nucleotide sequence ID" value="NZ_JZWV01000544.1"/>
</dbReference>
<name>A0A0F4J958_9ACTN</name>
<feature type="compositionally biased region" description="Pro residues" evidence="1">
    <location>
        <begin position="141"/>
        <end position="154"/>
    </location>
</feature>
<protein>
    <submittedName>
        <fullName evidence="2">Uncharacterized protein</fullName>
    </submittedName>
</protein>
<organism evidence="2 3">
    <name type="scientific">Streptomyces katrae</name>
    <dbReference type="NCBI Taxonomy" id="68223"/>
    <lineage>
        <taxon>Bacteria</taxon>
        <taxon>Bacillati</taxon>
        <taxon>Actinomycetota</taxon>
        <taxon>Actinomycetes</taxon>
        <taxon>Kitasatosporales</taxon>
        <taxon>Streptomycetaceae</taxon>
        <taxon>Streptomyces</taxon>
    </lineage>
</organism>
<dbReference type="OrthoDB" id="10010055at2"/>